<comment type="subcellular location">
    <subcellularLocation>
        <location evidence="1">Membrane</location>
        <topology evidence="1">Multi-pass membrane protein</topology>
    </subcellularLocation>
</comment>
<dbReference type="InterPro" id="IPR006037">
    <property type="entry name" value="RCK_C"/>
</dbReference>
<dbReference type="Proteomes" id="UP000831495">
    <property type="component" value="Chromosome"/>
</dbReference>
<keyword evidence="11" id="KW-1185">Reference proteome</keyword>
<dbReference type="Gene3D" id="3.30.70.1450">
    <property type="entry name" value="Regulator of K+ conductance, C-terminal domain"/>
    <property type="match status" value="1"/>
</dbReference>
<feature type="transmembrane region" description="Helical" evidence="8">
    <location>
        <begin position="300"/>
        <end position="320"/>
    </location>
</feature>
<gene>
    <name evidence="10" type="ORF">MOO45_04040</name>
</gene>
<dbReference type="CDD" id="cd01031">
    <property type="entry name" value="EriC"/>
    <property type="match status" value="1"/>
</dbReference>
<feature type="transmembrane region" description="Helical" evidence="8">
    <location>
        <begin position="394"/>
        <end position="417"/>
    </location>
</feature>
<evidence type="ECO:0000313" key="11">
    <source>
        <dbReference type="Proteomes" id="UP000831495"/>
    </source>
</evidence>
<feature type="domain" description="RCK C-terminal" evidence="9">
    <location>
        <begin position="426"/>
        <end position="507"/>
    </location>
</feature>
<dbReference type="InterPro" id="IPR001807">
    <property type="entry name" value="ClC"/>
</dbReference>
<dbReference type="SUPFAM" id="SSF81340">
    <property type="entry name" value="Clc chloride channel"/>
    <property type="match status" value="1"/>
</dbReference>
<keyword evidence="6 8" id="KW-0472">Membrane</keyword>
<dbReference type="PANTHER" id="PTHR45711">
    <property type="entry name" value="CHLORIDE CHANNEL PROTEIN"/>
    <property type="match status" value="1"/>
</dbReference>
<feature type="transmembrane region" description="Helical" evidence="8">
    <location>
        <begin position="326"/>
        <end position="344"/>
    </location>
</feature>
<dbReference type="PANTHER" id="PTHR45711:SF6">
    <property type="entry name" value="CHLORIDE CHANNEL PROTEIN"/>
    <property type="match status" value="1"/>
</dbReference>
<sequence>MLKQQIARPRVDSVRFRLIFQGFLVGIVTGIVVSLFRLCIEKLLGLVQISYIHGHVKTFCLMLVVNLVLTIFVGWLIKSEPHIAGSGIPEVEGQLQGKFTFHWWPILWKKFIAGVLSIGSGLFLGREGPSIQLGAAVGQGIASSFKQHGSKNRALIAAGATGGLAAAFNAPIAGTMFVLEEIYHNFSPLIWLTSLSSAIGANFVSLKIFGEVPILHMVYNHPLPVNLYGHLLLLGSILGLLGFVYQRVLLMMPKLYQLTKLPRAFQGVIPFVLVIGIGFWQPKLLGGGNNLVLALGEHHFVLTSLLIILVVRFLFSMISYGSGLPGGIFLPILSLGAVIGAIYAGIMIRLGWLPRIYLTNLIIFSMAGYFAGISKAPFTAILLVTEMVGNLTNLMAMAILTLVAYLVVDWLGGAPIYESLLQRMIVPQRISQPQHFEQIEVPVFEGSVQDGQQVRAIYWPSEALLISIHRGSQTILPHGDTMIYAGDTLLLLVDASHMAQVRRQVAELLKPPT</sequence>
<feature type="transmembrane region" description="Helical" evidence="8">
    <location>
        <begin position="225"/>
        <end position="244"/>
    </location>
</feature>
<name>A0ABY4PAT7_9LACO</name>
<dbReference type="Pfam" id="PF00654">
    <property type="entry name" value="Voltage_CLC"/>
    <property type="match status" value="1"/>
</dbReference>
<dbReference type="InterPro" id="IPR036721">
    <property type="entry name" value="RCK_C_sf"/>
</dbReference>
<evidence type="ECO:0000256" key="4">
    <source>
        <dbReference type="ARBA" id="ARBA00022989"/>
    </source>
</evidence>
<dbReference type="SUPFAM" id="SSF116726">
    <property type="entry name" value="TrkA C-terminal domain-like"/>
    <property type="match status" value="1"/>
</dbReference>
<evidence type="ECO:0000313" key="10">
    <source>
        <dbReference type="EMBL" id="UQS82819.1"/>
    </source>
</evidence>
<feature type="transmembrane region" description="Helical" evidence="8">
    <location>
        <begin position="356"/>
        <end position="374"/>
    </location>
</feature>
<feature type="transmembrane region" description="Helical" evidence="8">
    <location>
        <begin position="154"/>
        <end position="179"/>
    </location>
</feature>
<organism evidence="10 11">
    <name type="scientific">Bombilactobacillus folatiphilus</name>
    <dbReference type="NCBI Taxonomy" id="2923362"/>
    <lineage>
        <taxon>Bacteria</taxon>
        <taxon>Bacillati</taxon>
        <taxon>Bacillota</taxon>
        <taxon>Bacilli</taxon>
        <taxon>Lactobacillales</taxon>
        <taxon>Lactobacillaceae</taxon>
        <taxon>Bombilactobacillus</taxon>
    </lineage>
</organism>
<evidence type="ECO:0000256" key="8">
    <source>
        <dbReference type="SAM" id="Phobius"/>
    </source>
</evidence>
<dbReference type="PRINTS" id="PR00762">
    <property type="entry name" value="CLCHANNEL"/>
</dbReference>
<evidence type="ECO:0000256" key="7">
    <source>
        <dbReference type="ARBA" id="ARBA00023214"/>
    </source>
</evidence>
<keyword evidence="7" id="KW-0868">Chloride</keyword>
<evidence type="ECO:0000256" key="2">
    <source>
        <dbReference type="ARBA" id="ARBA00022448"/>
    </source>
</evidence>
<feature type="transmembrane region" description="Helical" evidence="8">
    <location>
        <begin position="185"/>
        <end position="204"/>
    </location>
</feature>
<accession>A0ABY4PAT7</accession>
<keyword evidence="4 8" id="KW-1133">Transmembrane helix</keyword>
<evidence type="ECO:0000256" key="5">
    <source>
        <dbReference type="ARBA" id="ARBA00023065"/>
    </source>
</evidence>
<dbReference type="Gene3D" id="1.10.3080.10">
    <property type="entry name" value="Clc chloride channel"/>
    <property type="match status" value="1"/>
</dbReference>
<dbReference type="EMBL" id="CP093366">
    <property type="protein sequence ID" value="UQS82819.1"/>
    <property type="molecule type" value="Genomic_DNA"/>
</dbReference>
<dbReference type="PROSITE" id="PS51202">
    <property type="entry name" value="RCK_C"/>
    <property type="match status" value="1"/>
</dbReference>
<evidence type="ECO:0000256" key="6">
    <source>
        <dbReference type="ARBA" id="ARBA00023136"/>
    </source>
</evidence>
<feature type="transmembrane region" description="Helical" evidence="8">
    <location>
        <begin position="18"/>
        <end position="38"/>
    </location>
</feature>
<protein>
    <submittedName>
        <fullName evidence="10">Chloride channel protein</fullName>
    </submittedName>
</protein>
<evidence type="ECO:0000259" key="9">
    <source>
        <dbReference type="PROSITE" id="PS51202"/>
    </source>
</evidence>
<reference evidence="10" key="1">
    <citation type="journal article" date="2022" name="Int. J. Syst. Evol. Microbiol.">
        <title>Apilactobacillus apisilvae sp. nov., Nicolia spurrieriana gen. nov. sp. nov., Bombilactobacillus folatiphilus sp. nov. and Bombilactobacillus thymidiniphilus sp. nov., four new lactic acid bacterial isolates from stingless bees Tetragonula carbonaria and Austroplebeia australis.</title>
        <authorList>
            <person name="Oliphant S.A."/>
            <person name="Watson-Haigh N.S."/>
            <person name="Sumby K.M."/>
            <person name="Gardner J."/>
            <person name="Groom S."/>
            <person name="Jiranek V."/>
        </authorList>
    </citation>
    <scope>NUCLEOTIDE SEQUENCE</scope>
    <source>
        <strain evidence="10">SG4_D2</strain>
    </source>
</reference>
<evidence type="ECO:0000256" key="1">
    <source>
        <dbReference type="ARBA" id="ARBA00004141"/>
    </source>
</evidence>
<feature type="transmembrane region" description="Helical" evidence="8">
    <location>
        <begin position="59"/>
        <end position="77"/>
    </location>
</feature>
<dbReference type="InterPro" id="IPR014743">
    <property type="entry name" value="Cl-channel_core"/>
</dbReference>
<keyword evidence="5" id="KW-0406">Ion transport</keyword>
<evidence type="ECO:0000256" key="3">
    <source>
        <dbReference type="ARBA" id="ARBA00022692"/>
    </source>
</evidence>
<dbReference type="Pfam" id="PF02080">
    <property type="entry name" value="TrkA_C"/>
    <property type="match status" value="1"/>
</dbReference>
<feature type="transmembrane region" description="Helical" evidence="8">
    <location>
        <begin position="264"/>
        <end position="280"/>
    </location>
</feature>
<keyword evidence="3 8" id="KW-0812">Transmembrane</keyword>
<proteinExistence type="predicted"/>
<keyword evidence="2" id="KW-0813">Transport</keyword>